<evidence type="ECO:0000313" key="3">
    <source>
        <dbReference type="Proteomes" id="UP000694416"/>
    </source>
</evidence>
<keyword evidence="1" id="KW-1133">Transmembrane helix</keyword>
<keyword evidence="3" id="KW-1185">Reference proteome</keyword>
<name>A0A8C9HVV0_9PRIM</name>
<evidence type="ECO:0000256" key="1">
    <source>
        <dbReference type="SAM" id="Phobius"/>
    </source>
</evidence>
<accession>A0A8C9HVV0</accession>
<proteinExistence type="predicted"/>
<reference evidence="2" key="2">
    <citation type="submission" date="2025-09" db="UniProtKB">
        <authorList>
            <consortium name="Ensembl"/>
        </authorList>
    </citation>
    <scope>IDENTIFICATION</scope>
</reference>
<evidence type="ECO:0000313" key="2">
    <source>
        <dbReference type="Ensembl" id="ENSPTEP00000025863.1"/>
    </source>
</evidence>
<keyword evidence="1" id="KW-0812">Transmembrane</keyword>
<dbReference type="PRINTS" id="PR02045">
    <property type="entry name" value="F138DOMAIN"/>
</dbReference>
<dbReference type="Proteomes" id="UP000694416">
    <property type="component" value="Unplaced"/>
</dbReference>
<keyword evidence="1" id="KW-0472">Membrane</keyword>
<protein>
    <submittedName>
        <fullName evidence="2">Uncharacterized protein</fullName>
    </submittedName>
</protein>
<feature type="transmembrane region" description="Helical" evidence="1">
    <location>
        <begin position="7"/>
        <end position="27"/>
    </location>
</feature>
<reference evidence="2" key="1">
    <citation type="submission" date="2025-08" db="UniProtKB">
        <authorList>
            <consortium name="Ensembl"/>
        </authorList>
    </citation>
    <scope>IDENTIFICATION</scope>
</reference>
<dbReference type="AlphaFoldDB" id="A0A8C9HVV0"/>
<dbReference type="Ensembl" id="ENSPTET00000036504.1">
    <property type="protein sequence ID" value="ENSPTEP00000025863.1"/>
    <property type="gene ID" value="ENSPTEG00000026070.1"/>
</dbReference>
<sequence>PCHSRRIGILITHATTPSLLFIIYLLIQETASHHLAQDAGLELLGSSDPPTLASQSAGIIGVSLHAWPKLGSLTCLLLPMSWESFPNSPSRKENKVGNLV</sequence>
<organism evidence="2 3">
    <name type="scientific">Piliocolobus tephrosceles</name>
    <name type="common">Ugandan red Colobus</name>
    <dbReference type="NCBI Taxonomy" id="591936"/>
    <lineage>
        <taxon>Eukaryota</taxon>
        <taxon>Metazoa</taxon>
        <taxon>Chordata</taxon>
        <taxon>Craniata</taxon>
        <taxon>Vertebrata</taxon>
        <taxon>Euteleostomi</taxon>
        <taxon>Mammalia</taxon>
        <taxon>Eutheria</taxon>
        <taxon>Euarchontoglires</taxon>
        <taxon>Primates</taxon>
        <taxon>Haplorrhini</taxon>
        <taxon>Catarrhini</taxon>
        <taxon>Cercopithecidae</taxon>
        <taxon>Colobinae</taxon>
        <taxon>Piliocolobus</taxon>
    </lineage>
</organism>